<dbReference type="PANTHER" id="PTHR43266:SF2">
    <property type="entry name" value="MAJOR FACILITATOR SUPERFAMILY (MFS) PROFILE DOMAIN-CONTAINING PROTEIN"/>
    <property type="match status" value="1"/>
</dbReference>
<evidence type="ECO:0000256" key="5">
    <source>
        <dbReference type="ARBA" id="ARBA00022989"/>
    </source>
</evidence>
<dbReference type="STRING" id="290052.ASU35_06630"/>
<accession>A0A0V8QHL0</accession>
<evidence type="ECO:0000256" key="3">
    <source>
        <dbReference type="ARBA" id="ARBA00022475"/>
    </source>
</evidence>
<protein>
    <recommendedName>
        <fullName evidence="8">Major facilitator superfamily (MFS) profile domain-containing protein</fullName>
    </recommendedName>
</protein>
<evidence type="ECO:0000256" key="6">
    <source>
        <dbReference type="ARBA" id="ARBA00023136"/>
    </source>
</evidence>
<dbReference type="AlphaFoldDB" id="A0A0V8QHL0"/>
<evidence type="ECO:0000256" key="7">
    <source>
        <dbReference type="SAM" id="Phobius"/>
    </source>
</evidence>
<evidence type="ECO:0000259" key="8">
    <source>
        <dbReference type="PROSITE" id="PS50850"/>
    </source>
</evidence>
<evidence type="ECO:0000256" key="4">
    <source>
        <dbReference type="ARBA" id="ARBA00022692"/>
    </source>
</evidence>
<name>A0A0V8QHL0_9FIRM</name>
<dbReference type="InterPro" id="IPR011701">
    <property type="entry name" value="MFS"/>
</dbReference>
<dbReference type="CDD" id="cd06173">
    <property type="entry name" value="MFS_MefA_like"/>
    <property type="match status" value="1"/>
</dbReference>
<feature type="transmembrane region" description="Helical" evidence="7">
    <location>
        <begin position="144"/>
        <end position="164"/>
    </location>
</feature>
<comment type="caution">
    <text evidence="9">The sequence shown here is derived from an EMBL/GenBank/DDBJ whole genome shotgun (WGS) entry which is preliminary data.</text>
</comment>
<evidence type="ECO:0000256" key="2">
    <source>
        <dbReference type="ARBA" id="ARBA00022448"/>
    </source>
</evidence>
<keyword evidence="10" id="KW-1185">Reference proteome</keyword>
<dbReference type="OrthoDB" id="9775268at2"/>
<feature type="transmembrane region" description="Helical" evidence="7">
    <location>
        <begin position="102"/>
        <end position="123"/>
    </location>
</feature>
<feature type="transmembrane region" description="Helical" evidence="7">
    <location>
        <begin position="321"/>
        <end position="337"/>
    </location>
</feature>
<dbReference type="GO" id="GO:0005886">
    <property type="term" value="C:plasma membrane"/>
    <property type="evidence" value="ECO:0007669"/>
    <property type="project" value="UniProtKB-SubCell"/>
</dbReference>
<dbReference type="RefSeq" id="WP_058351657.1">
    <property type="nucleotide sequence ID" value="NZ_CABMMD010000046.1"/>
</dbReference>
<dbReference type="InterPro" id="IPR036259">
    <property type="entry name" value="MFS_trans_sf"/>
</dbReference>
<dbReference type="GO" id="GO:0022857">
    <property type="term" value="F:transmembrane transporter activity"/>
    <property type="evidence" value="ECO:0007669"/>
    <property type="project" value="InterPro"/>
</dbReference>
<dbReference type="Gene3D" id="1.20.1250.20">
    <property type="entry name" value="MFS general substrate transporter like domains"/>
    <property type="match status" value="1"/>
</dbReference>
<feature type="domain" description="Major facilitator superfamily (MFS) profile" evidence="8">
    <location>
        <begin position="10"/>
        <end position="408"/>
    </location>
</feature>
<feature type="transmembrane region" description="Helical" evidence="7">
    <location>
        <begin position="255"/>
        <end position="275"/>
    </location>
</feature>
<evidence type="ECO:0000313" key="10">
    <source>
        <dbReference type="Proteomes" id="UP000054874"/>
    </source>
</evidence>
<keyword evidence="4 7" id="KW-0812">Transmembrane</keyword>
<dbReference type="SUPFAM" id="SSF103473">
    <property type="entry name" value="MFS general substrate transporter"/>
    <property type="match status" value="1"/>
</dbReference>
<feature type="transmembrane region" description="Helical" evidence="7">
    <location>
        <begin position="224"/>
        <end position="249"/>
    </location>
</feature>
<feature type="transmembrane region" description="Helical" evidence="7">
    <location>
        <begin position="12"/>
        <end position="37"/>
    </location>
</feature>
<feature type="transmembrane region" description="Helical" evidence="7">
    <location>
        <begin position="43"/>
        <end position="64"/>
    </location>
</feature>
<dbReference type="Proteomes" id="UP000054874">
    <property type="component" value="Unassembled WGS sequence"/>
</dbReference>
<comment type="subcellular location">
    <subcellularLocation>
        <location evidence="1">Cell membrane</location>
        <topology evidence="1">Multi-pass membrane protein</topology>
    </subcellularLocation>
</comment>
<dbReference type="EMBL" id="LNAM01000046">
    <property type="protein sequence ID" value="KSV60077.1"/>
    <property type="molecule type" value="Genomic_DNA"/>
</dbReference>
<gene>
    <name evidence="9" type="ORF">ASU35_06630</name>
</gene>
<keyword evidence="2" id="KW-0813">Transport</keyword>
<feature type="transmembrane region" description="Helical" evidence="7">
    <location>
        <begin position="383"/>
        <end position="402"/>
    </location>
</feature>
<keyword evidence="5 7" id="KW-1133">Transmembrane helix</keyword>
<feature type="transmembrane region" description="Helical" evidence="7">
    <location>
        <begin position="76"/>
        <end position="96"/>
    </location>
</feature>
<keyword evidence="6 7" id="KW-0472">Membrane</keyword>
<dbReference type="PANTHER" id="PTHR43266">
    <property type="entry name" value="MACROLIDE-EFFLUX PROTEIN"/>
    <property type="match status" value="1"/>
</dbReference>
<keyword evidence="3" id="KW-1003">Cell membrane</keyword>
<evidence type="ECO:0000313" key="9">
    <source>
        <dbReference type="EMBL" id="KSV60077.1"/>
    </source>
</evidence>
<dbReference type="Pfam" id="PF07690">
    <property type="entry name" value="MFS_1"/>
    <property type="match status" value="1"/>
</dbReference>
<dbReference type="InterPro" id="IPR020846">
    <property type="entry name" value="MFS_dom"/>
</dbReference>
<proteinExistence type="predicted"/>
<organism evidence="9 10">
    <name type="scientific">Acetivibrio ethanolgignens</name>
    <dbReference type="NCBI Taxonomy" id="290052"/>
    <lineage>
        <taxon>Bacteria</taxon>
        <taxon>Bacillati</taxon>
        <taxon>Bacillota</taxon>
        <taxon>Clostridia</taxon>
        <taxon>Eubacteriales</taxon>
        <taxon>Oscillospiraceae</taxon>
        <taxon>Acetivibrio</taxon>
    </lineage>
</organism>
<evidence type="ECO:0000256" key="1">
    <source>
        <dbReference type="ARBA" id="ARBA00004651"/>
    </source>
</evidence>
<sequence>MNHNRLWTKNFTIITLGTVVSMLGNAVSGFAISLLVLDYTESTFLYALFMVVYNLPKIITPILAGPYVDRFSRKRVVYILDFLSSGIYLIMFWVLGQGFFHYGVFLLVCLLVGSIDGIYTVAYDSLYPNLVSEGNFSKAYSISSMIYPLAAFMVPVASFAYSYFGTAAPLFLFNAVTFFIAAVFETQIDYKEKHIKNEYQHFDAASYRRDFREGLQYLLAEKGLFIITVYFCITIFSGGAIETLILPFFKNHPQYFHTAVDVVTLYTIVTGCGVIGRLAGGMIHYRFKYPADKKFMIALTVYTTISFLDIFRLYLPINLMMLTYFITGIMGVTSYNIRISATQSYIPDDKRGRFNGIFNMACTCGSIVGQLLAGALGDFFPERRIIIGFALINLAAVWLVMYQGREAVKKIYNRSV</sequence>
<feature type="transmembrane region" description="Helical" evidence="7">
    <location>
        <begin position="357"/>
        <end position="377"/>
    </location>
</feature>
<feature type="transmembrane region" description="Helical" evidence="7">
    <location>
        <begin position="170"/>
        <end position="188"/>
    </location>
</feature>
<reference evidence="9 10" key="1">
    <citation type="submission" date="2015-11" db="EMBL/GenBank/DDBJ databases">
        <title>Butyribacter intestini gen. nov., sp. nov., a butyric acid-producing bacterium of the family Lachnospiraceae isolated from the human faeces.</title>
        <authorList>
            <person name="Zou Y."/>
            <person name="Xue W."/>
            <person name="Luo G."/>
            <person name="Lv M."/>
        </authorList>
    </citation>
    <scope>NUCLEOTIDE SEQUENCE [LARGE SCALE GENOMIC DNA]</scope>
    <source>
        <strain evidence="9 10">ACET-33324</strain>
    </source>
</reference>
<dbReference type="PROSITE" id="PS50850">
    <property type="entry name" value="MFS"/>
    <property type="match status" value="1"/>
</dbReference>